<proteinExistence type="predicted"/>
<keyword evidence="3" id="KW-1185">Reference proteome</keyword>
<sequence>MAVRIPARQLGSALVAVAAVAAALPALPAYAAQAPAPAPDQAAVAASVSCQAGGRAYFSPGLLPVPVPRETNVQYSGQDRTCSGSTPEGGQIATAKFNGAFDAPMSCVVGGGDVPTEGAGTIEWKTKDGKSLKSTLSLTISGQMFNSATVDGSVTDGAFAGARLHGKFRVDLLKEGINCAGQSFFGGLKQAPFDGSFSING</sequence>
<feature type="signal peptide" evidence="1">
    <location>
        <begin position="1"/>
        <end position="31"/>
    </location>
</feature>
<dbReference type="RefSeq" id="WP_209211997.1">
    <property type="nucleotide sequence ID" value="NZ_JAFFZM010000011.1"/>
</dbReference>
<evidence type="ECO:0000313" key="2">
    <source>
        <dbReference type="EMBL" id="MBO8200343.1"/>
    </source>
</evidence>
<feature type="chain" id="PRO_5046659910" evidence="1">
    <location>
        <begin position="32"/>
        <end position="201"/>
    </location>
</feature>
<evidence type="ECO:0000313" key="3">
    <source>
        <dbReference type="Proteomes" id="UP000721954"/>
    </source>
</evidence>
<accession>A0ABS3XY59</accession>
<reference evidence="2 3" key="1">
    <citation type="submission" date="2021-02" db="EMBL/GenBank/DDBJ databases">
        <title>Streptomyces spirodelae sp. nov., isolated from duckweed.</title>
        <authorList>
            <person name="Saimee Y."/>
            <person name="Duangmal K."/>
        </authorList>
    </citation>
    <scope>NUCLEOTIDE SEQUENCE [LARGE SCALE GENOMIC DNA]</scope>
    <source>
        <strain evidence="2 3">DSM 42105</strain>
    </source>
</reference>
<dbReference type="EMBL" id="JAFFZM010000011">
    <property type="protein sequence ID" value="MBO8200343.1"/>
    <property type="molecule type" value="Genomic_DNA"/>
</dbReference>
<keyword evidence="1" id="KW-0732">Signal</keyword>
<gene>
    <name evidence="2" type="ORF">JW613_18835</name>
</gene>
<organism evidence="2 3">
    <name type="scientific">Streptomyces smyrnaeus</name>
    <dbReference type="NCBI Taxonomy" id="1387713"/>
    <lineage>
        <taxon>Bacteria</taxon>
        <taxon>Bacillati</taxon>
        <taxon>Actinomycetota</taxon>
        <taxon>Actinomycetes</taxon>
        <taxon>Kitasatosporales</taxon>
        <taxon>Streptomycetaceae</taxon>
        <taxon>Streptomyces</taxon>
    </lineage>
</organism>
<dbReference type="Proteomes" id="UP000721954">
    <property type="component" value="Unassembled WGS sequence"/>
</dbReference>
<name>A0ABS3XY59_9ACTN</name>
<protein>
    <submittedName>
        <fullName evidence="2">Uncharacterized protein</fullName>
    </submittedName>
</protein>
<dbReference type="GeneID" id="96260675"/>
<comment type="caution">
    <text evidence="2">The sequence shown here is derived from an EMBL/GenBank/DDBJ whole genome shotgun (WGS) entry which is preliminary data.</text>
</comment>
<evidence type="ECO:0000256" key="1">
    <source>
        <dbReference type="SAM" id="SignalP"/>
    </source>
</evidence>